<gene>
    <name evidence="4" type="ORF">KP79_PYT17048</name>
</gene>
<proteinExistence type="predicted"/>
<dbReference type="PANTHER" id="PTHR22966">
    <property type="entry name" value="2-AMINOETHANETHIOL DIOXYGENASE"/>
    <property type="match status" value="1"/>
</dbReference>
<dbReference type="InterPro" id="IPR012864">
    <property type="entry name" value="PCO/ADO"/>
</dbReference>
<dbReference type="Proteomes" id="UP000242188">
    <property type="component" value="Unassembled WGS sequence"/>
</dbReference>
<protein>
    <submittedName>
        <fullName evidence="4">2-aminoethanethiol dioxygenase</fullName>
    </submittedName>
</protein>
<dbReference type="GO" id="GO:0016702">
    <property type="term" value="F:oxidoreductase activity, acting on single donors with incorporation of molecular oxygen, incorporation of two atoms of oxygen"/>
    <property type="evidence" value="ECO:0007669"/>
    <property type="project" value="InterPro"/>
</dbReference>
<sequence length="250" mass="28073">MAAPIQKLFQSAYKLFSRVTVGSSGFNEHLREVTALASKLTATDLNFNFQDDPTTQRRVEQGEEAPAVYVHLFEDRVLSMGIFVVRQGCRIPLHNHPGMHGVCKVIQGTIRVNSFSEVSRVGLDIPKNIEQDMKQSIFPILKKKEQSQFSPVMTYSSETLTTDDPACVLLPSDGNIHEMISVDGPAAFVDILAPPYDHTTGERVCQYYRDCSEDTPTSSNSQVRWLRSIPPPHSFWCDTMEYNGPSMEIQ</sequence>
<dbReference type="PANTHER" id="PTHR22966:SF61">
    <property type="entry name" value="2-AMINOETHANETHIOL DIOXYGENASE"/>
    <property type="match status" value="1"/>
</dbReference>
<keyword evidence="3" id="KW-0408">Iron</keyword>
<comment type="caution">
    <text evidence="4">The sequence shown here is derived from an EMBL/GenBank/DDBJ whole genome shotgun (WGS) entry which is preliminary data.</text>
</comment>
<dbReference type="GO" id="GO:0046872">
    <property type="term" value="F:metal ion binding"/>
    <property type="evidence" value="ECO:0007669"/>
    <property type="project" value="UniProtKB-KW"/>
</dbReference>
<keyword evidence="2" id="KW-0560">Oxidoreductase</keyword>
<accession>A0A210R2D0</accession>
<organism evidence="4 5">
    <name type="scientific">Mizuhopecten yessoensis</name>
    <name type="common">Japanese scallop</name>
    <name type="synonym">Patinopecten yessoensis</name>
    <dbReference type="NCBI Taxonomy" id="6573"/>
    <lineage>
        <taxon>Eukaryota</taxon>
        <taxon>Metazoa</taxon>
        <taxon>Spiralia</taxon>
        <taxon>Lophotrochozoa</taxon>
        <taxon>Mollusca</taxon>
        <taxon>Bivalvia</taxon>
        <taxon>Autobranchia</taxon>
        <taxon>Pteriomorphia</taxon>
        <taxon>Pectinida</taxon>
        <taxon>Pectinoidea</taxon>
        <taxon>Pectinidae</taxon>
        <taxon>Mizuhopecten</taxon>
    </lineage>
</organism>
<dbReference type="Gene3D" id="2.60.120.10">
    <property type="entry name" value="Jelly Rolls"/>
    <property type="match status" value="1"/>
</dbReference>
<evidence type="ECO:0000256" key="1">
    <source>
        <dbReference type="ARBA" id="ARBA00022723"/>
    </source>
</evidence>
<reference evidence="4 5" key="1">
    <citation type="journal article" date="2017" name="Nat. Ecol. Evol.">
        <title>Scallop genome provides insights into evolution of bilaterian karyotype and development.</title>
        <authorList>
            <person name="Wang S."/>
            <person name="Zhang J."/>
            <person name="Jiao W."/>
            <person name="Li J."/>
            <person name="Xun X."/>
            <person name="Sun Y."/>
            <person name="Guo X."/>
            <person name="Huan P."/>
            <person name="Dong B."/>
            <person name="Zhang L."/>
            <person name="Hu X."/>
            <person name="Sun X."/>
            <person name="Wang J."/>
            <person name="Zhao C."/>
            <person name="Wang Y."/>
            <person name="Wang D."/>
            <person name="Huang X."/>
            <person name="Wang R."/>
            <person name="Lv J."/>
            <person name="Li Y."/>
            <person name="Zhang Z."/>
            <person name="Liu B."/>
            <person name="Lu W."/>
            <person name="Hui Y."/>
            <person name="Liang J."/>
            <person name="Zhou Z."/>
            <person name="Hou R."/>
            <person name="Li X."/>
            <person name="Liu Y."/>
            <person name="Li H."/>
            <person name="Ning X."/>
            <person name="Lin Y."/>
            <person name="Zhao L."/>
            <person name="Xing Q."/>
            <person name="Dou J."/>
            <person name="Li Y."/>
            <person name="Mao J."/>
            <person name="Guo H."/>
            <person name="Dou H."/>
            <person name="Li T."/>
            <person name="Mu C."/>
            <person name="Jiang W."/>
            <person name="Fu Q."/>
            <person name="Fu X."/>
            <person name="Miao Y."/>
            <person name="Liu J."/>
            <person name="Yu Q."/>
            <person name="Li R."/>
            <person name="Liao H."/>
            <person name="Li X."/>
            <person name="Kong Y."/>
            <person name="Jiang Z."/>
            <person name="Chourrout D."/>
            <person name="Li R."/>
            <person name="Bao Z."/>
        </authorList>
    </citation>
    <scope>NUCLEOTIDE SEQUENCE [LARGE SCALE GENOMIC DNA]</scope>
    <source>
        <strain evidence="4 5">PY_sf001</strain>
    </source>
</reference>
<dbReference type="EMBL" id="NEDP02000770">
    <property type="protein sequence ID" value="OWF55065.1"/>
    <property type="molecule type" value="Genomic_DNA"/>
</dbReference>
<evidence type="ECO:0000313" key="5">
    <source>
        <dbReference type="Proteomes" id="UP000242188"/>
    </source>
</evidence>
<name>A0A210R2D0_MIZYE</name>
<dbReference type="Pfam" id="PF07847">
    <property type="entry name" value="PCO_ADO"/>
    <property type="match status" value="1"/>
</dbReference>
<keyword evidence="4" id="KW-0223">Dioxygenase</keyword>
<dbReference type="SUPFAM" id="SSF51182">
    <property type="entry name" value="RmlC-like cupins"/>
    <property type="match status" value="1"/>
</dbReference>
<dbReference type="InterPro" id="IPR014710">
    <property type="entry name" value="RmlC-like_jellyroll"/>
</dbReference>
<dbReference type="GO" id="GO:0005739">
    <property type="term" value="C:mitochondrion"/>
    <property type="evidence" value="ECO:0007669"/>
    <property type="project" value="TreeGrafter"/>
</dbReference>
<dbReference type="CDD" id="cd20289">
    <property type="entry name" value="cupin_ADO"/>
    <property type="match status" value="1"/>
</dbReference>
<keyword evidence="1" id="KW-0479">Metal-binding</keyword>
<evidence type="ECO:0000256" key="3">
    <source>
        <dbReference type="ARBA" id="ARBA00023004"/>
    </source>
</evidence>
<dbReference type="OrthoDB" id="271433at2759"/>
<dbReference type="AlphaFoldDB" id="A0A210R2D0"/>
<evidence type="ECO:0000256" key="2">
    <source>
        <dbReference type="ARBA" id="ARBA00023002"/>
    </source>
</evidence>
<keyword evidence="5" id="KW-1185">Reference proteome</keyword>
<dbReference type="STRING" id="6573.A0A210R2D0"/>
<evidence type="ECO:0000313" key="4">
    <source>
        <dbReference type="EMBL" id="OWF55065.1"/>
    </source>
</evidence>
<dbReference type="InterPro" id="IPR011051">
    <property type="entry name" value="RmlC_Cupin_sf"/>
</dbReference>